<dbReference type="Proteomes" id="UP000266649">
    <property type="component" value="Unassembled WGS sequence"/>
</dbReference>
<feature type="region of interest" description="Disordered" evidence="1">
    <location>
        <begin position="104"/>
        <end position="135"/>
    </location>
</feature>
<accession>A0A398BRM4</accession>
<dbReference type="AlphaFoldDB" id="A0A398BRM4"/>
<dbReference type="OrthoDB" id="7509188at2"/>
<proteinExistence type="predicted"/>
<gene>
    <name evidence="2" type="ORF">D2N39_12670</name>
</gene>
<protein>
    <submittedName>
        <fullName evidence="2">Gene transfer agent family protein</fullName>
    </submittedName>
</protein>
<dbReference type="RefSeq" id="WP_119135155.1">
    <property type="nucleotide sequence ID" value="NZ_QXXQ01000006.1"/>
</dbReference>
<organism evidence="2 3">
    <name type="scientific">Gemmobacter lutimaris</name>
    <dbReference type="NCBI Taxonomy" id="2306023"/>
    <lineage>
        <taxon>Bacteria</taxon>
        <taxon>Pseudomonadati</taxon>
        <taxon>Pseudomonadota</taxon>
        <taxon>Alphaproteobacteria</taxon>
        <taxon>Rhodobacterales</taxon>
        <taxon>Paracoccaceae</taxon>
        <taxon>Gemmobacter</taxon>
    </lineage>
</organism>
<dbReference type="Pfam" id="PF11836">
    <property type="entry name" value="Phage_TAC_11"/>
    <property type="match status" value="1"/>
</dbReference>
<reference evidence="2 3" key="1">
    <citation type="submission" date="2018-09" db="EMBL/GenBank/DDBJ databases">
        <title>Gemmobacter lutimaris sp. nov., a marine bacterium isolated from tidal flat.</title>
        <authorList>
            <person name="Lee D.W."/>
            <person name="Yoo Y."/>
            <person name="Kim J.-J."/>
            <person name="Kim B.S."/>
        </authorList>
    </citation>
    <scope>NUCLEOTIDE SEQUENCE [LARGE SCALE GENOMIC DNA]</scope>
    <source>
        <strain evidence="2 3">YJ-T1-11</strain>
    </source>
</reference>
<comment type="caution">
    <text evidence="2">The sequence shown here is derived from an EMBL/GenBank/DDBJ whole genome shotgun (WGS) entry which is preliminary data.</text>
</comment>
<evidence type="ECO:0000313" key="3">
    <source>
        <dbReference type="Proteomes" id="UP000266649"/>
    </source>
</evidence>
<dbReference type="InterPro" id="IPR021791">
    <property type="entry name" value="Phage_TAC_11"/>
</dbReference>
<name>A0A398BRM4_9RHOB</name>
<keyword evidence="3" id="KW-1185">Reference proteome</keyword>
<dbReference type="EMBL" id="QXXQ01000006">
    <property type="protein sequence ID" value="RID91551.1"/>
    <property type="molecule type" value="Genomic_DNA"/>
</dbReference>
<sequence length="135" mass="14071">MAGAVDLVWPGGENAFRLGIGELQALQTATGMGPEHLLGLLQLGSWKVEQLEAILRNGLIGGGMEKAEATRLIRQTFSRGFGVALFKPACIQIMQAALYGPEDDPVGELSAVPETVPPDLNTDDGASAASTDLAP</sequence>
<evidence type="ECO:0000313" key="2">
    <source>
        <dbReference type="EMBL" id="RID91551.1"/>
    </source>
</evidence>
<evidence type="ECO:0000256" key="1">
    <source>
        <dbReference type="SAM" id="MobiDB-lite"/>
    </source>
</evidence>